<dbReference type="Proteomes" id="UP000316770">
    <property type="component" value="Chromosome"/>
</dbReference>
<organism evidence="3 4">
    <name type="scientific">Rosistilla oblonga</name>
    <dbReference type="NCBI Taxonomy" id="2527990"/>
    <lineage>
        <taxon>Bacteria</taxon>
        <taxon>Pseudomonadati</taxon>
        <taxon>Planctomycetota</taxon>
        <taxon>Planctomycetia</taxon>
        <taxon>Pirellulales</taxon>
        <taxon>Pirellulaceae</taxon>
        <taxon>Rosistilla</taxon>
    </lineage>
</organism>
<feature type="domain" description="Helix-turn-helix" evidence="2">
    <location>
        <begin position="6"/>
        <end position="59"/>
    </location>
</feature>
<sequence length="88" mass="9837">MVAERYFTPPQAADIIGANADKVIGWIHSGELVASNVAANPNGERPRWRISEDELAKFLFRRQHPASTLPAKPKRKRHAATTAPRYFA</sequence>
<dbReference type="Pfam" id="PF12728">
    <property type="entry name" value="HTH_17"/>
    <property type="match status" value="1"/>
</dbReference>
<name>A0A518IQX0_9BACT</name>
<keyword evidence="4" id="KW-1185">Reference proteome</keyword>
<dbReference type="InterPro" id="IPR041657">
    <property type="entry name" value="HTH_17"/>
</dbReference>
<reference evidence="3 4" key="1">
    <citation type="submission" date="2019-02" db="EMBL/GenBank/DDBJ databases">
        <title>Deep-cultivation of Planctomycetes and their phenomic and genomic characterization uncovers novel biology.</title>
        <authorList>
            <person name="Wiegand S."/>
            <person name="Jogler M."/>
            <person name="Boedeker C."/>
            <person name="Pinto D."/>
            <person name="Vollmers J."/>
            <person name="Rivas-Marin E."/>
            <person name="Kohn T."/>
            <person name="Peeters S.H."/>
            <person name="Heuer A."/>
            <person name="Rast P."/>
            <person name="Oberbeckmann S."/>
            <person name="Bunk B."/>
            <person name="Jeske O."/>
            <person name="Meyerdierks A."/>
            <person name="Storesund J.E."/>
            <person name="Kallscheuer N."/>
            <person name="Luecker S."/>
            <person name="Lage O.M."/>
            <person name="Pohl T."/>
            <person name="Merkel B.J."/>
            <person name="Hornburger P."/>
            <person name="Mueller R.-W."/>
            <person name="Bruemmer F."/>
            <person name="Labrenz M."/>
            <person name="Spormann A.M."/>
            <person name="Op den Camp H."/>
            <person name="Overmann J."/>
            <person name="Amann R."/>
            <person name="Jetten M.S.M."/>
            <person name="Mascher T."/>
            <person name="Medema M.H."/>
            <person name="Devos D.P."/>
            <person name="Kaster A.-K."/>
            <person name="Ovreas L."/>
            <person name="Rohde M."/>
            <person name="Galperin M.Y."/>
            <person name="Jogler C."/>
        </authorList>
    </citation>
    <scope>NUCLEOTIDE SEQUENCE [LARGE SCALE GENOMIC DNA]</scope>
    <source>
        <strain evidence="3 4">Mal33</strain>
    </source>
</reference>
<protein>
    <submittedName>
        <fullName evidence="3">Helix-turn-helix domain protein</fullName>
    </submittedName>
</protein>
<dbReference type="AlphaFoldDB" id="A0A518IQX0"/>
<feature type="region of interest" description="Disordered" evidence="1">
    <location>
        <begin position="64"/>
        <end position="88"/>
    </location>
</feature>
<dbReference type="EMBL" id="CP036318">
    <property type="protein sequence ID" value="QDV55485.1"/>
    <property type="molecule type" value="Genomic_DNA"/>
</dbReference>
<dbReference type="RefSeq" id="WP_145283323.1">
    <property type="nucleotide sequence ID" value="NZ_CP036318.1"/>
</dbReference>
<evidence type="ECO:0000259" key="2">
    <source>
        <dbReference type="Pfam" id="PF12728"/>
    </source>
</evidence>
<evidence type="ECO:0000313" key="3">
    <source>
        <dbReference type="EMBL" id="QDV55485.1"/>
    </source>
</evidence>
<evidence type="ECO:0000313" key="4">
    <source>
        <dbReference type="Proteomes" id="UP000316770"/>
    </source>
</evidence>
<gene>
    <name evidence="3" type="ORF">Mal33_14600</name>
</gene>
<proteinExistence type="predicted"/>
<evidence type="ECO:0000256" key="1">
    <source>
        <dbReference type="SAM" id="MobiDB-lite"/>
    </source>
</evidence>
<accession>A0A518IQX0</accession>